<name>A0A964UZ32_9PROT</name>
<dbReference type="Proteomes" id="UP000713222">
    <property type="component" value="Unassembled WGS sequence"/>
</dbReference>
<organism evidence="1 2">
    <name type="scientific">Candidatus Fonsibacter lacus</name>
    <dbReference type="NCBI Taxonomy" id="2576439"/>
    <lineage>
        <taxon>Bacteria</taxon>
        <taxon>Pseudomonadati</taxon>
        <taxon>Pseudomonadota</taxon>
        <taxon>Alphaproteobacteria</taxon>
        <taxon>Candidatus Pelagibacterales</taxon>
        <taxon>Candidatus Pelagibacterales incertae sedis</taxon>
        <taxon>Candidatus Fonsibacter</taxon>
    </lineage>
</organism>
<gene>
    <name evidence="1" type="ORF">EBV32_04985</name>
</gene>
<evidence type="ECO:0000313" key="2">
    <source>
        <dbReference type="Proteomes" id="UP000713222"/>
    </source>
</evidence>
<reference evidence="1" key="1">
    <citation type="submission" date="2018-10" db="EMBL/GenBank/DDBJ databases">
        <title>Iterative Subtractive Binning of Freshwater Chronoseries Metagenomes Recovers Nearly Complete Genomes from over Four Hundred Novel Species.</title>
        <authorList>
            <person name="Rodriguez-R L.M."/>
            <person name="Tsementzi D."/>
            <person name="Luo C."/>
            <person name="Konstantinidis K.T."/>
        </authorList>
    </citation>
    <scope>NUCLEOTIDE SEQUENCE</scope>
    <source>
        <strain evidence="1">WB7_6_001</strain>
    </source>
</reference>
<proteinExistence type="predicted"/>
<accession>A0A964UZ32</accession>
<dbReference type="AlphaFoldDB" id="A0A964UZ32"/>
<protein>
    <submittedName>
        <fullName evidence="1">Uncharacterized protein</fullName>
    </submittedName>
</protein>
<dbReference type="EMBL" id="RGET01000119">
    <property type="protein sequence ID" value="NBN88422.1"/>
    <property type="molecule type" value="Genomic_DNA"/>
</dbReference>
<evidence type="ECO:0000313" key="1">
    <source>
        <dbReference type="EMBL" id="NBN88422.1"/>
    </source>
</evidence>
<sequence length="88" mass="10338">MIKILKNLFCKKNKIGLIELTERELILLCNLVSQENKRVRAEFKLKNINFDKFAAEFEEPHTLVTIFDKFKNLATEANIEIRGLTNDR</sequence>
<comment type="caution">
    <text evidence="1">The sequence shown here is derived from an EMBL/GenBank/DDBJ whole genome shotgun (WGS) entry which is preliminary data.</text>
</comment>